<sequence>MLTVHALMPRTQRLKPPKQHPYWQDATFPYKIAPSPISSPRAANAAGLARFSEKPGFEHLQSLQKKVVNDERKALSLPDGLHARRA</sequence>
<reference evidence="1 2" key="1">
    <citation type="submission" date="2017-08" db="EMBL/GenBank/DDBJ databases">
        <authorList>
            <person name="Chaillou S."/>
        </authorList>
    </citation>
    <scope>NUCLEOTIDE SEQUENCE [LARGE SCALE GENOMIC DNA]</scope>
    <source>
        <strain evidence="1 2">MFPA15A1205</strain>
    </source>
</reference>
<protein>
    <submittedName>
        <fullName evidence="1">Uncharacterized protein</fullName>
    </submittedName>
</protein>
<name>A0AAX2H727_9PSED</name>
<gene>
    <name evidence="1" type="ORF">PLUA15_220193</name>
</gene>
<comment type="caution">
    <text evidence="1">The sequence shown here is derived from an EMBL/GenBank/DDBJ whole genome shotgun (WGS) entry which is preliminary data.</text>
</comment>
<dbReference type="EMBL" id="OBKZ01000015">
    <property type="protein sequence ID" value="SOB52145.1"/>
    <property type="molecule type" value="Genomic_DNA"/>
</dbReference>
<dbReference type="AlphaFoldDB" id="A0AAX2H727"/>
<evidence type="ECO:0000313" key="2">
    <source>
        <dbReference type="Proteomes" id="UP000219564"/>
    </source>
</evidence>
<evidence type="ECO:0000313" key="1">
    <source>
        <dbReference type="EMBL" id="SOB52145.1"/>
    </source>
</evidence>
<accession>A0AAX2H727</accession>
<organism evidence="1 2">
    <name type="scientific">Pseudomonas lundensis</name>
    <dbReference type="NCBI Taxonomy" id="86185"/>
    <lineage>
        <taxon>Bacteria</taxon>
        <taxon>Pseudomonadati</taxon>
        <taxon>Pseudomonadota</taxon>
        <taxon>Gammaproteobacteria</taxon>
        <taxon>Pseudomonadales</taxon>
        <taxon>Pseudomonadaceae</taxon>
        <taxon>Pseudomonas</taxon>
    </lineage>
</organism>
<dbReference type="Proteomes" id="UP000219564">
    <property type="component" value="Unassembled WGS sequence"/>
</dbReference>
<proteinExistence type="predicted"/>